<protein>
    <submittedName>
        <fullName evidence="2">DNA-binding protein</fullName>
    </submittedName>
</protein>
<evidence type="ECO:0000256" key="1">
    <source>
        <dbReference type="SAM" id="MobiDB-lite"/>
    </source>
</evidence>
<dbReference type="Pfam" id="PF20106">
    <property type="entry name" value="DUF6496"/>
    <property type="match status" value="1"/>
</dbReference>
<feature type="compositionally biased region" description="Basic and acidic residues" evidence="1">
    <location>
        <begin position="1"/>
        <end position="16"/>
    </location>
</feature>
<feature type="compositionally biased region" description="Low complexity" evidence="1">
    <location>
        <begin position="119"/>
        <end position="177"/>
    </location>
</feature>
<feature type="compositionally biased region" description="Basic residues" evidence="1">
    <location>
        <begin position="178"/>
        <end position="189"/>
    </location>
</feature>
<dbReference type="InterPro" id="IPR045468">
    <property type="entry name" value="DUF6496"/>
</dbReference>
<dbReference type="RefSeq" id="WP_107149588.1">
    <property type="nucleotide sequence ID" value="NZ_PYUC01000002.1"/>
</dbReference>
<organism evidence="2 3">
    <name type="scientific">Trinickia symbiotica</name>
    <dbReference type="NCBI Taxonomy" id="863227"/>
    <lineage>
        <taxon>Bacteria</taxon>
        <taxon>Pseudomonadati</taxon>
        <taxon>Pseudomonadota</taxon>
        <taxon>Betaproteobacteria</taxon>
        <taxon>Burkholderiales</taxon>
        <taxon>Burkholderiaceae</taxon>
        <taxon>Trinickia</taxon>
    </lineage>
</organism>
<gene>
    <name evidence="2" type="ORF">C9I57_05335</name>
</gene>
<dbReference type="EMBL" id="PYUC01000002">
    <property type="protein sequence ID" value="PTB22033.1"/>
    <property type="molecule type" value="Genomic_DNA"/>
</dbReference>
<sequence>MPERKTVARAQADKRAGKAPTTQAGEFVKEEVEHVRAGKHGVRSAKQAVAIGLSKARRAGVPLKPPKKGATSEATRKKAEKDTAAGQHGTPKHSPSKETKAKRARTTEGVLKRESRAGASSEAMAKQAKSAAAKRPAASRSAAAKKAAHTKGASTRSTAAKKAAHTKGAAARSAAAKKAAKTRAARAHH</sequence>
<dbReference type="AlphaFoldDB" id="A0A2T3XZS9"/>
<proteinExistence type="predicted"/>
<feature type="compositionally biased region" description="Basic and acidic residues" evidence="1">
    <location>
        <begin position="74"/>
        <end position="83"/>
    </location>
</feature>
<accession>A0A2T3XZS9</accession>
<evidence type="ECO:0000313" key="3">
    <source>
        <dbReference type="Proteomes" id="UP000240638"/>
    </source>
</evidence>
<keyword evidence="2" id="KW-0238">DNA-binding</keyword>
<name>A0A2T3XZS9_9BURK</name>
<feature type="region of interest" description="Disordered" evidence="1">
    <location>
        <begin position="53"/>
        <end position="189"/>
    </location>
</feature>
<evidence type="ECO:0000313" key="2">
    <source>
        <dbReference type="EMBL" id="PTB22033.1"/>
    </source>
</evidence>
<dbReference type="Proteomes" id="UP000240638">
    <property type="component" value="Unassembled WGS sequence"/>
</dbReference>
<dbReference type="GO" id="GO:0003677">
    <property type="term" value="F:DNA binding"/>
    <property type="evidence" value="ECO:0007669"/>
    <property type="project" value="UniProtKB-KW"/>
</dbReference>
<reference evidence="2 3" key="1">
    <citation type="submission" date="2018-03" db="EMBL/GenBank/DDBJ databases">
        <title>Whole genome analyses suggest that Burkholderia sensu lato contains two further novel genera in the rhizoxinica-symbiotica group Mycetohabitans gen. nov., and Trinickia gen. nov.: implications for the evolution of diazotrophy and nodulation in the Burkholderiaceae.</title>
        <authorList>
            <person name="Estrada De Los Santos P."/>
            <person name="Palmer M."/>
            <person name="Chavez-Ramirez B."/>
            <person name="Steenkamp E.T."/>
            <person name="Hirsch A.M."/>
            <person name="Manyaka P."/>
            <person name="Maluk M."/>
            <person name="Lafos M."/>
            <person name="Crook M."/>
            <person name="Gross E."/>
            <person name="Simon M.F."/>
            <person name="Bueno Dos Reis Junior F."/>
            <person name="Poole P.S."/>
            <person name="Venter S.N."/>
            <person name="James E.K."/>
        </authorList>
    </citation>
    <scope>NUCLEOTIDE SEQUENCE [LARGE SCALE GENOMIC DNA]</scope>
    <source>
        <strain evidence="2 3">JPY-366</strain>
    </source>
</reference>
<comment type="caution">
    <text evidence="2">The sequence shown here is derived from an EMBL/GenBank/DDBJ whole genome shotgun (WGS) entry which is preliminary data.</text>
</comment>
<feature type="region of interest" description="Disordered" evidence="1">
    <location>
        <begin position="1"/>
        <end position="28"/>
    </location>
</feature>